<dbReference type="STRING" id="1073089.A0A1L9RFA7"/>
<evidence type="ECO:0000313" key="3">
    <source>
        <dbReference type="EMBL" id="OJJ33557.1"/>
    </source>
</evidence>
<gene>
    <name evidence="3" type="ORF">ASPWEDRAFT_624217</name>
</gene>
<evidence type="ECO:0000313" key="4">
    <source>
        <dbReference type="Proteomes" id="UP000184383"/>
    </source>
</evidence>
<evidence type="ECO:0000256" key="1">
    <source>
        <dbReference type="SAM" id="MobiDB-lite"/>
    </source>
</evidence>
<dbReference type="GeneID" id="63754500"/>
<proteinExistence type="predicted"/>
<feature type="signal peptide" evidence="2">
    <location>
        <begin position="1"/>
        <end position="22"/>
    </location>
</feature>
<organism evidence="3 4">
    <name type="scientific">Aspergillus wentii DTO 134E9</name>
    <dbReference type="NCBI Taxonomy" id="1073089"/>
    <lineage>
        <taxon>Eukaryota</taxon>
        <taxon>Fungi</taxon>
        <taxon>Dikarya</taxon>
        <taxon>Ascomycota</taxon>
        <taxon>Pezizomycotina</taxon>
        <taxon>Eurotiomycetes</taxon>
        <taxon>Eurotiomycetidae</taxon>
        <taxon>Eurotiales</taxon>
        <taxon>Aspergillaceae</taxon>
        <taxon>Aspergillus</taxon>
        <taxon>Aspergillus subgen. Cremei</taxon>
    </lineage>
</organism>
<dbReference type="AlphaFoldDB" id="A0A1L9RFA7"/>
<protein>
    <submittedName>
        <fullName evidence="3">Uncharacterized protein</fullName>
    </submittedName>
</protein>
<dbReference type="Proteomes" id="UP000184383">
    <property type="component" value="Unassembled WGS sequence"/>
</dbReference>
<feature type="chain" id="PRO_5013267875" evidence="2">
    <location>
        <begin position="23"/>
        <end position="252"/>
    </location>
</feature>
<feature type="compositionally biased region" description="Polar residues" evidence="1">
    <location>
        <begin position="39"/>
        <end position="49"/>
    </location>
</feature>
<feature type="region of interest" description="Disordered" evidence="1">
    <location>
        <begin position="33"/>
        <end position="70"/>
    </location>
</feature>
<sequence>MFQTRHILLVLLLFSILPLAIIWHRPSSITDVSKITPDNPDQQSPQTEPVNPPSAFKQKHQTCPSPTDRYNPTGETQVVSCYPSTGGIWMTHLSPVELDYLNIDRFTPSSRSGRQAEEDDFCDRLRIFGGKWASQSTVDRHMAGTCPVSARALLSDYDFEIFRKVGFPSRGGVTVFNYDHLHPLTEIDGMMRRLANMRTMEEQALVLEEHEGRWCDDVDNCPSLVDLWMQPRDKEKEKEAREKLKEPTIWIG</sequence>
<accession>A0A1L9RFA7</accession>
<dbReference type="VEuPathDB" id="FungiDB:ASPWEDRAFT_624217"/>
<keyword evidence="4" id="KW-1185">Reference proteome</keyword>
<dbReference type="EMBL" id="KV878214">
    <property type="protein sequence ID" value="OJJ33557.1"/>
    <property type="molecule type" value="Genomic_DNA"/>
</dbReference>
<name>A0A1L9RFA7_ASPWE</name>
<dbReference type="OrthoDB" id="4487429at2759"/>
<evidence type="ECO:0000256" key="2">
    <source>
        <dbReference type="SAM" id="SignalP"/>
    </source>
</evidence>
<dbReference type="RefSeq" id="XP_040687234.1">
    <property type="nucleotide sequence ID" value="XM_040838652.1"/>
</dbReference>
<keyword evidence="2" id="KW-0732">Signal</keyword>
<reference evidence="4" key="1">
    <citation type="journal article" date="2017" name="Genome Biol.">
        <title>Comparative genomics reveals high biological diversity and specific adaptations in the industrially and medically important fungal genus Aspergillus.</title>
        <authorList>
            <person name="de Vries R.P."/>
            <person name="Riley R."/>
            <person name="Wiebenga A."/>
            <person name="Aguilar-Osorio G."/>
            <person name="Amillis S."/>
            <person name="Uchima C.A."/>
            <person name="Anderluh G."/>
            <person name="Asadollahi M."/>
            <person name="Askin M."/>
            <person name="Barry K."/>
            <person name="Battaglia E."/>
            <person name="Bayram O."/>
            <person name="Benocci T."/>
            <person name="Braus-Stromeyer S.A."/>
            <person name="Caldana C."/>
            <person name="Canovas D."/>
            <person name="Cerqueira G.C."/>
            <person name="Chen F."/>
            <person name="Chen W."/>
            <person name="Choi C."/>
            <person name="Clum A."/>
            <person name="Dos Santos R.A."/>
            <person name="Damasio A.R."/>
            <person name="Diallinas G."/>
            <person name="Emri T."/>
            <person name="Fekete E."/>
            <person name="Flipphi M."/>
            <person name="Freyberg S."/>
            <person name="Gallo A."/>
            <person name="Gournas C."/>
            <person name="Habgood R."/>
            <person name="Hainaut M."/>
            <person name="Harispe M.L."/>
            <person name="Henrissat B."/>
            <person name="Hilden K.S."/>
            <person name="Hope R."/>
            <person name="Hossain A."/>
            <person name="Karabika E."/>
            <person name="Karaffa L."/>
            <person name="Karanyi Z."/>
            <person name="Krasevec N."/>
            <person name="Kuo A."/>
            <person name="Kusch H."/>
            <person name="LaButti K."/>
            <person name="Lagendijk E.L."/>
            <person name="Lapidus A."/>
            <person name="Levasseur A."/>
            <person name="Lindquist E."/>
            <person name="Lipzen A."/>
            <person name="Logrieco A.F."/>
            <person name="MacCabe A."/>
            <person name="Maekelae M.R."/>
            <person name="Malavazi I."/>
            <person name="Melin P."/>
            <person name="Meyer V."/>
            <person name="Mielnichuk N."/>
            <person name="Miskei M."/>
            <person name="Molnar A.P."/>
            <person name="Mule G."/>
            <person name="Ngan C.Y."/>
            <person name="Orejas M."/>
            <person name="Orosz E."/>
            <person name="Ouedraogo J.P."/>
            <person name="Overkamp K.M."/>
            <person name="Park H.-S."/>
            <person name="Perrone G."/>
            <person name="Piumi F."/>
            <person name="Punt P.J."/>
            <person name="Ram A.F."/>
            <person name="Ramon A."/>
            <person name="Rauscher S."/>
            <person name="Record E."/>
            <person name="Riano-Pachon D.M."/>
            <person name="Robert V."/>
            <person name="Roehrig J."/>
            <person name="Ruller R."/>
            <person name="Salamov A."/>
            <person name="Salih N.S."/>
            <person name="Samson R.A."/>
            <person name="Sandor E."/>
            <person name="Sanguinetti M."/>
            <person name="Schuetze T."/>
            <person name="Sepcic K."/>
            <person name="Shelest E."/>
            <person name="Sherlock G."/>
            <person name="Sophianopoulou V."/>
            <person name="Squina F.M."/>
            <person name="Sun H."/>
            <person name="Susca A."/>
            <person name="Todd R.B."/>
            <person name="Tsang A."/>
            <person name="Unkles S.E."/>
            <person name="van de Wiele N."/>
            <person name="van Rossen-Uffink D."/>
            <person name="Oliveira J.V."/>
            <person name="Vesth T.C."/>
            <person name="Visser J."/>
            <person name="Yu J.-H."/>
            <person name="Zhou M."/>
            <person name="Andersen M.R."/>
            <person name="Archer D.B."/>
            <person name="Baker S.E."/>
            <person name="Benoit I."/>
            <person name="Brakhage A.A."/>
            <person name="Braus G.H."/>
            <person name="Fischer R."/>
            <person name="Frisvad J.C."/>
            <person name="Goldman G.H."/>
            <person name="Houbraken J."/>
            <person name="Oakley B."/>
            <person name="Pocsi I."/>
            <person name="Scazzocchio C."/>
            <person name="Seiboth B."/>
            <person name="vanKuyk P.A."/>
            <person name="Wortman J."/>
            <person name="Dyer P.S."/>
            <person name="Grigoriev I.V."/>
        </authorList>
    </citation>
    <scope>NUCLEOTIDE SEQUENCE [LARGE SCALE GENOMIC DNA]</scope>
    <source>
        <strain evidence="4">DTO 134E9</strain>
    </source>
</reference>
<feature type="compositionally biased region" description="Polar residues" evidence="1">
    <location>
        <begin position="61"/>
        <end position="70"/>
    </location>
</feature>